<proteinExistence type="predicted"/>
<feature type="region of interest" description="Disordered" evidence="1">
    <location>
        <begin position="44"/>
        <end position="63"/>
    </location>
</feature>
<name>A0AAD8NUZ2_TARER</name>
<keyword evidence="3" id="KW-1185">Reference proteome</keyword>
<dbReference type="Proteomes" id="UP001229421">
    <property type="component" value="Unassembled WGS sequence"/>
</dbReference>
<protein>
    <submittedName>
        <fullName evidence="2">Uncharacterized protein</fullName>
    </submittedName>
</protein>
<evidence type="ECO:0000313" key="2">
    <source>
        <dbReference type="EMBL" id="KAK1422014.1"/>
    </source>
</evidence>
<evidence type="ECO:0000313" key="3">
    <source>
        <dbReference type="Proteomes" id="UP001229421"/>
    </source>
</evidence>
<evidence type="ECO:0000256" key="1">
    <source>
        <dbReference type="SAM" id="MobiDB-lite"/>
    </source>
</evidence>
<dbReference type="AlphaFoldDB" id="A0AAD8NUZ2"/>
<gene>
    <name evidence="2" type="ORF">QVD17_24850</name>
</gene>
<comment type="caution">
    <text evidence="2">The sequence shown here is derived from an EMBL/GenBank/DDBJ whole genome shotgun (WGS) entry which is preliminary data.</text>
</comment>
<organism evidence="2 3">
    <name type="scientific">Tagetes erecta</name>
    <name type="common">African marigold</name>
    <dbReference type="NCBI Taxonomy" id="13708"/>
    <lineage>
        <taxon>Eukaryota</taxon>
        <taxon>Viridiplantae</taxon>
        <taxon>Streptophyta</taxon>
        <taxon>Embryophyta</taxon>
        <taxon>Tracheophyta</taxon>
        <taxon>Spermatophyta</taxon>
        <taxon>Magnoliopsida</taxon>
        <taxon>eudicotyledons</taxon>
        <taxon>Gunneridae</taxon>
        <taxon>Pentapetalae</taxon>
        <taxon>asterids</taxon>
        <taxon>campanulids</taxon>
        <taxon>Asterales</taxon>
        <taxon>Asteraceae</taxon>
        <taxon>Asteroideae</taxon>
        <taxon>Heliantheae alliance</taxon>
        <taxon>Tageteae</taxon>
        <taxon>Tagetes</taxon>
    </lineage>
</organism>
<reference evidence="2" key="1">
    <citation type="journal article" date="2023" name="bioRxiv">
        <title>Improved chromosome-level genome assembly for marigold (Tagetes erecta).</title>
        <authorList>
            <person name="Jiang F."/>
            <person name="Yuan L."/>
            <person name="Wang S."/>
            <person name="Wang H."/>
            <person name="Xu D."/>
            <person name="Wang A."/>
            <person name="Fan W."/>
        </authorList>
    </citation>
    <scope>NUCLEOTIDE SEQUENCE</scope>
    <source>
        <strain evidence="2">WSJ</strain>
        <tissue evidence="2">Leaf</tissue>
    </source>
</reference>
<sequence>MVSRQARQTQRPTDEVLRITQLQPSALPDSLSHHCPSLQLQPIAHHATTVDRPPPPRPCTTTAQRLSHLKVYF</sequence>
<dbReference type="EMBL" id="JAUHHV010000006">
    <property type="protein sequence ID" value="KAK1422014.1"/>
    <property type="molecule type" value="Genomic_DNA"/>
</dbReference>
<accession>A0AAD8NUZ2</accession>